<feature type="domain" description="Tn3 transposase DDE" evidence="1">
    <location>
        <begin position="7"/>
        <end position="229"/>
    </location>
</feature>
<name>A0ABW0XUA9_9ACTN</name>
<protein>
    <submittedName>
        <fullName evidence="2">Tn3 family transposase</fullName>
    </submittedName>
</protein>
<dbReference type="RefSeq" id="WP_381218465.1">
    <property type="nucleotide sequence ID" value="NZ_JBHSPC010000101.1"/>
</dbReference>
<comment type="caution">
    <text evidence="2">The sequence shown here is derived from an EMBL/GenBank/DDBJ whole genome shotgun (WGS) entry which is preliminary data.</text>
</comment>
<dbReference type="InterPro" id="IPR002513">
    <property type="entry name" value="Tn3_Tnp_DDE_dom"/>
</dbReference>
<organism evidence="2 3">
    <name type="scientific">Streptomyces incanus</name>
    <dbReference type="NCBI Taxonomy" id="887453"/>
    <lineage>
        <taxon>Bacteria</taxon>
        <taxon>Bacillati</taxon>
        <taxon>Actinomycetota</taxon>
        <taxon>Actinomycetes</taxon>
        <taxon>Kitasatosporales</taxon>
        <taxon>Streptomycetaceae</taxon>
        <taxon>Streptomyces</taxon>
    </lineage>
</organism>
<sequence length="230" mass="26040">MPRPPCAMVEGAMRHGTTMDVEANYTDSHGQSEIGFGITRLLNFDLLPRIKRINKVKLYRPVAGEPDAYPQLTPALTRPIRWELIAQQHDQMIKYATAIRTRTASTEAILRRFTRNASHPTYAAMLEVGRAQKTIFVARYLRLRDLQREIEEGLNVMESSNGANSVIAYGKGGEIASNRRDEQEMFVLCLRILRSALVFVNTPMLQDILGEPEWADLLTPADRRGLTPLF</sequence>
<dbReference type="EMBL" id="JBHSPC010000101">
    <property type="protein sequence ID" value="MFC5674187.1"/>
    <property type="molecule type" value="Genomic_DNA"/>
</dbReference>
<keyword evidence="3" id="KW-1185">Reference proteome</keyword>
<dbReference type="Proteomes" id="UP001596183">
    <property type="component" value="Unassembled WGS sequence"/>
</dbReference>
<gene>
    <name evidence="2" type="ORF">ACFP2V_30180</name>
</gene>
<proteinExistence type="predicted"/>
<dbReference type="Pfam" id="PF01526">
    <property type="entry name" value="DDE_Tnp_Tn3"/>
    <property type="match status" value="1"/>
</dbReference>
<evidence type="ECO:0000259" key="1">
    <source>
        <dbReference type="Pfam" id="PF01526"/>
    </source>
</evidence>
<evidence type="ECO:0000313" key="2">
    <source>
        <dbReference type="EMBL" id="MFC5674187.1"/>
    </source>
</evidence>
<reference evidence="3" key="1">
    <citation type="journal article" date="2019" name="Int. J. Syst. Evol. Microbiol.">
        <title>The Global Catalogue of Microorganisms (GCM) 10K type strain sequencing project: providing services to taxonomists for standard genome sequencing and annotation.</title>
        <authorList>
            <consortium name="The Broad Institute Genomics Platform"/>
            <consortium name="The Broad Institute Genome Sequencing Center for Infectious Disease"/>
            <person name="Wu L."/>
            <person name="Ma J."/>
        </authorList>
    </citation>
    <scope>NUCLEOTIDE SEQUENCE [LARGE SCALE GENOMIC DNA]</scope>
    <source>
        <strain evidence="3">JCM 13852</strain>
    </source>
</reference>
<evidence type="ECO:0000313" key="3">
    <source>
        <dbReference type="Proteomes" id="UP001596183"/>
    </source>
</evidence>
<accession>A0ABW0XUA9</accession>